<accession>A0A078AY25</accession>
<sequence length="252" mass="29215">MKIQIVQPTFFNSISRTFLISLLTLILIQSRVSGFYNQTKNYTFLNSINYIVDDTDPNDLQLIVQLRILNFDVSTWTLTDGSQGIFMAFGYGSQNFNDTDITMCIYQYRNLNSDQFVCSDSFSLYPNISGPPSVGQLLYVTNETQNIQEVKTLQSNFYKENKYSYGNFGLQFKRPFNTKEAKDYVLYQEMIKYVFGYGDLRNKLPEYSYIRSYWGTLDLIIKNDSIKDTTNSILTRCHLIILIIAIALLINI</sequence>
<reference evidence="1 2" key="1">
    <citation type="submission" date="2014-06" db="EMBL/GenBank/DDBJ databases">
        <authorList>
            <person name="Swart Estienne"/>
        </authorList>
    </citation>
    <scope>NUCLEOTIDE SEQUENCE [LARGE SCALE GENOMIC DNA]</scope>
    <source>
        <strain evidence="1 2">130c</strain>
    </source>
</reference>
<organism evidence="1 2">
    <name type="scientific">Stylonychia lemnae</name>
    <name type="common">Ciliate</name>
    <dbReference type="NCBI Taxonomy" id="5949"/>
    <lineage>
        <taxon>Eukaryota</taxon>
        <taxon>Sar</taxon>
        <taxon>Alveolata</taxon>
        <taxon>Ciliophora</taxon>
        <taxon>Intramacronucleata</taxon>
        <taxon>Spirotrichea</taxon>
        <taxon>Stichotrichia</taxon>
        <taxon>Sporadotrichida</taxon>
        <taxon>Oxytrichidae</taxon>
        <taxon>Stylonychinae</taxon>
        <taxon>Stylonychia</taxon>
    </lineage>
</organism>
<evidence type="ECO:0000313" key="2">
    <source>
        <dbReference type="Proteomes" id="UP000039865"/>
    </source>
</evidence>
<dbReference type="EMBL" id="CCKQ01015517">
    <property type="protein sequence ID" value="CDW87330.1"/>
    <property type="molecule type" value="Genomic_DNA"/>
</dbReference>
<dbReference type="AlphaFoldDB" id="A0A078AY25"/>
<dbReference type="Proteomes" id="UP000039865">
    <property type="component" value="Unassembled WGS sequence"/>
</dbReference>
<evidence type="ECO:0000313" key="1">
    <source>
        <dbReference type="EMBL" id="CDW87330.1"/>
    </source>
</evidence>
<gene>
    <name evidence="1" type="primary">Contig5233.g5612</name>
    <name evidence="1" type="ORF">STYLEM_16433</name>
</gene>
<dbReference type="InParanoid" id="A0A078AY25"/>
<proteinExistence type="predicted"/>
<name>A0A078AY25_STYLE</name>
<evidence type="ECO:0008006" key="3">
    <source>
        <dbReference type="Google" id="ProtNLM"/>
    </source>
</evidence>
<keyword evidence="2" id="KW-1185">Reference proteome</keyword>
<protein>
    <recommendedName>
        <fullName evidence="3">DOMON domain-containing protein</fullName>
    </recommendedName>
</protein>